<feature type="non-terminal residue" evidence="1">
    <location>
        <position position="41"/>
    </location>
</feature>
<name>A0A101HPH3_9BACT</name>
<accession>A0A101HPH3</accession>
<sequence length="41" mass="4365">MRIEFLTAEIGSTTTVLSAFSSDASGSMRFLGQGESYTTVD</sequence>
<dbReference type="AlphaFoldDB" id="A0A101HPH3"/>
<gene>
    <name evidence="1" type="ORF">XD94_0816</name>
</gene>
<proteinExistence type="predicted"/>
<evidence type="ECO:0000313" key="2">
    <source>
        <dbReference type="Proteomes" id="UP000054092"/>
    </source>
</evidence>
<organism evidence="1 2">
    <name type="scientific">Mesotoga prima</name>
    <dbReference type="NCBI Taxonomy" id="1184387"/>
    <lineage>
        <taxon>Bacteria</taxon>
        <taxon>Thermotogati</taxon>
        <taxon>Thermotogota</taxon>
        <taxon>Thermotogae</taxon>
        <taxon>Kosmotogales</taxon>
        <taxon>Kosmotogaceae</taxon>
        <taxon>Mesotoga</taxon>
    </lineage>
</organism>
<dbReference type="Proteomes" id="UP000054092">
    <property type="component" value="Unassembled WGS sequence"/>
</dbReference>
<evidence type="ECO:0000313" key="1">
    <source>
        <dbReference type="EMBL" id="KUK80702.1"/>
    </source>
</evidence>
<dbReference type="EMBL" id="LGGP01000121">
    <property type="protein sequence ID" value="KUK80702.1"/>
    <property type="molecule type" value="Genomic_DNA"/>
</dbReference>
<comment type="caution">
    <text evidence="1">The sequence shown here is derived from an EMBL/GenBank/DDBJ whole genome shotgun (WGS) entry which is preliminary data.</text>
</comment>
<protein>
    <submittedName>
        <fullName evidence="1">Uncharacterized protein</fullName>
    </submittedName>
</protein>
<reference evidence="2" key="1">
    <citation type="journal article" date="2015" name="MBio">
        <title>Genome-Resolved Metagenomic Analysis Reveals Roles for Candidate Phyla and Other Microbial Community Members in Biogeochemical Transformations in Oil Reservoirs.</title>
        <authorList>
            <person name="Hu P."/>
            <person name="Tom L."/>
            <person name="Singh A."/>
            <person name="Thomas B.C."/>
            <person name="Baker B.J."/>
            <person name="Piceno Y.M."/>
            <person name="Andersen G.L."/>
            <person name="Banfield J.F."/>
        </authorList>
    </citation>
    <scope>NUCLEOTIDE SEQUENCE [LARGE SCALE GENOMIC DNA]</scope>
</reference>